<evidence type="ECO:0000256" key="1">
    <source>
        <dbReference type="SAM" id="Coils"/>
    </source>
</evidence>
<dbReference type="Proteomes" id="UP000631114">
    <property type="component" value="Unassembled WGS sequence"/>
</dbReference>
<dbReference type="Gene3D" id="1.20.1250.20">
    <property type="entry name" value="MFS general substrate transporter like domains"/>
    <property type="match status" value="1"/>
</dbReference>
<feature type="transmembrane region" description="Helical" evidence="2">
    <location>
        <begin position="189"/>
        <end position="209"/>
    </location>
</feature>
<dbReference type="PANTHER" id="PTHR42678:SF34">
    <property type="entry name" value="OS04G0183300 PROTEIN"/>
    <property type="match status" value="1"/>
</dbReference>
<gene>
    <name evidence="3" type="ORF">IFM89_027981</name>
</gene>
<feature type="transmembrane region" description="Helical" evidence="2">
    <location>
        <begin position="215"/>
        <end position="238"/>
    </location>
</feature>
<dbReference type="AlphaFoldDB" id="A0A835LJL0"/>
<evidence type="ECO:0000313" key="3">
    <source>
        <dbReference type="EMBL" id="KAF9589706.1"/>
    </source>
</evidence>
<evidence type="ECO:0000256" key="2">
    <source>
        <dbReference type="SAM" id="Phobius"/>
    </source>
</evidence>
<dbReference type="InterPro" id="IPR036928">
    <property type="entry name" value="AS_sf"/>
</dbReference>
<organism evidence="3 4">
    <name type="scientific">Coptis chinensis</name>
    <dbReference type="NCBI Taxonomy" id="261450"/>
    <lineage>
        <taxon>Eukaryota</taxon>
        <taxon>Viridiplantae</taxon>
        <taxon>Streptophyta</taxon>
        <taxon>Embryophyta</taxon>
        <taxon>Tracheophyta</taxon>
        <taxon>Spermatophyta</taxon>
        <taxon>Magnoliopsida</taxon>
        <taxon>Ranunculales</taxon>
        <taxon>Ranunculaceae</taxon>
        <taxon>Coptidoideae</taxon>
        <taxon>Coptis</taxon>
    </lineage>
</organism>
<evidence type="ECO:0008006" key="5">
    <source>
        <dbReference type="Google" id="ProtNLM"/>
    </source>
</evidence>
<keyword evidence="2" id="KW-0812">Transmembrane</keyword>
<dbReference type="EMBL" id="JADFTS010000009">
    <property type="protein sequence ID" value="KAF9589706.1"/>
    <property type="molecule type" value="Genomic_DNA"/>
</dbReference>
<accession>A0A835LJL0</accession>
<dbReference type="InterPro" id="IPR036259">
    <property type="entry name" value="MFS_trans_sf"/>
</dbReference>
<protein>
    <recommendedName>
        <fullName evidence="5">Amidase domain-containing protein</fullName>
    </recommendedName>
</protein>
<dbReference type="OrthoDB" id="566138at2759"/>
<keyword evidence="2" id="KW-1133">Transmembrane helix</keyword>
<proteinExistence type="predicted"/>
<keyword evidence="2" id="KW-0472">Membrane</keyword>
<sequence length="244" mass="26856">MRKKKLDAVVTPGSDISSVLAIGGFPGISVPAGFDKKGVPFGICFGGLKGSEPKRFGDIRKVVKMLPKRATTTKAMMVNEGNTSHAASKNEEQRTRRSTSRLIEEVEEIHGEEVSLKALLKRLDDLEKHNKLLMAENKAVREENEKRAEDAMYEKDGEELSSGTPVVRKSHVEEMRKNHHEEFSSINGVLYYTPQILELAGVGVLLSNMGISSDFASLLVSVVTTLLMLPCITVAMRLMDISGR</sequence>
<comment type="caution">
    <text evidence="3">The sequence shown here is derived from an EMBL/GenBank/DDBJ whole genome shotgun (WGS) entry which is preliminary data.</text>
</comment>
<evidence type="ECO:0000313" key="4">
    <source>
        <dbReference type="Proteomes" id="UP000631114"/>
    </source>
</evidence>
<feature type="non-terminal residue" evidence="3">
    <location>
        <position position="1"/>
    </location>
</feature>
<dbReference type="SUPFAM" id="SSF75304">
    <property type="entry name" value="Amidase signature (AS) enzymes"/>
    <property type="match status" value="1"/>
</dbReference>
<dbReference type="Gene3D" id="3.90.1300.10">
    <property type="entry name" value="Amidase signature (AS) domain"/>
    <property type="match status" value="1"/>
</dbReference>
<reference evidence="3 4" key="1">
    <citation type="submission" date="2020-10" db="EMBL/GenBank/DDBJ databases">
        <title>The Coptis chinensis genome and diversification of protoberbering-type alkaloids.</title>
        <authorList>
            <person name="Wang B."/>
            <person name="Shu S."/>
            <person name="Song C."/>
            <person name="Liu Y."/>
        </authorList>
    </citation>
    <scope>NUCLEOTIDE SEQUENCE [LARGE SCALE GENOMIC DNA]</scope>
    <source>
        <strain evidence="3">HL-2020</strain>
        <tissue evidence="3">Leaf</tissue>
    </source>
</reference>
<name>A0A835LJL0_9MAGN</name>
<keyword evidence="1" id="KW-0175">Coiled coil</keyword>
<feature type="coiled-coil region" evidence="1">
    <location>
        <begin position="116"/>
        <end position="146"/>
    </location>
</feature>
<dbReference type="PANTHER" id="PTHR42678">
    <property type="entry name" value="AMIDASE"/>
    <property type="match status" value="1"/>
</dbReference>
<keyword evidence="4" id="KW-1185">Reference proteome</keyword>